<dbReference type="AlphaFoldDB" id="A0A9W4D895"/>
<organism evidence="1 2">
    <name type="scientific">Blumeria graminis f. sp. triticale</name>
    <dbReference type="NCBI Taxonomy" id="1689686"/>
    <lineage>
        <taxon>Eukaryota</taxon>
        <taxon>Fungi</taxon>
        <taxon>Dikarya</taxon>
        <taxon>Ascomycota</taxon>
        <taxon>Pezizomycotina</taxon>
        <taxon>Leotiomycetes</taxon>
        <taxon>Erysiphales</taxon>
        <taxon>Erysiphaceae</taxon>
        <taxon>Blumeria</taxon>
    </lineage>
</organism>
<proteinExistence type="predicted"/>
<gene>
    <name evidence="1" type="ORF">BGTH12_LOCUS7336</name>
</gene>
<name>A0A9W4D895_BLUGR</name>
<evidence type="ECO:0000313" key="2">
    <source>
        <dbReference type="Proteomes" id="UP000683417"/>
    </source>
</evidence>
<comment type="caution">
    <text evidence="1">The sequence shown here is derived from an EMBL/GenBank/DDBJ whole genome shotgun (WGS) entry which is preliminary data.</text>
</comment>
<sequence length="56" mass="6471">MGKPDLAPWLYTRRQRHIRVAKGFSCFPFGGCEHLREERKLLAQRSRLVLANASTT</sequence>
<dbReference type="EMBL" id="CAJHIT010000010">
    <property type="protein sequence ID" value="CAD6505978.1"/>
    <property type="molecule type" value="Genomic_DNA"/>
</dbReference>
<dbReference type="Proteomes" id="UP000683417">
    <property type="component" value="Unassembled WGS sequence"/>
</dbReference>
<evidence type="ECO:0000313" key="1">
    <source>
        <dbReference type="EMBL" id="CAD6505978.1"/>
    </source>
</evidence>
<accession>A0A9W4D895</accession>
<reference evidence="1" key="1">
    <citation type="submission" date="2020-10" db="EMBL/GenBank/DDBJ databases">
        <authorList>
            <person name="Muller C M."/>
        </authorList>
    </citation>
    <scope>NUCLEOTIDE SEQUENCE</scope>
    <source>
        <strain evidence="1">THUN-12</strain>
    </source>
</reference>
<protein>
    <submittedName>
        <fullName evidence="1">BgTH12-06910</fullName>
    </submittedName>
</protein>